<feature type="compositionally biased region" description="Basic residues" evidence="1">
    <location>
        <begin position="32"/>
        <end position="50"/>
    </location>
</feature>
<dbReference type="Proteomes" id="UP001172673">
    <property type="component" value="Unassembled WGS sequence"/>
</dbReference>
<feature type="compositionally biased region" description="Low complexity" evidence="1">
    <location>
        <begin position="480"/>
        <end position="491"/>
    </location>
</feature>
<feature type="compositionally biased region" description="Polar residues" evidence="1">
    <location>
        <begin position="273"/>
        <end position="297"/>
    </location>
</feature>
<feature type="region of interest" description="Disordered" evidence="1">
    <location>
        <begin position="466"/>
        <end position="572"/>
    </location>
</feature>
<dbReference type="GO" id="GO:0031931">
    <property type="term" value="C:TORC1 complex"/>
    <property type="evidence" value="ECO:0007669"/>
    <property type="project" value="TreeGrafter"/>
</dbReference>
<evidence type="ECO:0000313" key="3">
    <source>
        <dbReference type="Proteomes" id="UP001172673"/>
    </source>
</evidence>
<feature type="compositionally biased region" description="Low complexity" evidence="1">
    <location>
        <begin position="308"/>
        <end position="326"/>
    </location>
</feature>
<reference evidence="2" key="1">
    <citation type="submission" date="2022-10" db="EMBL/GenBank/DDBJ databases">
        <title>Culturing micro-colonial fungi from biological soil crusts in the Mojave desert and describing Neophaeococcomyces mojavensis, and introducing the new genera and species Taxawa tesnikishii.</title>
        <authorList>
            <person name="Kurbessoian T."/>
            <person name="Stajich J.E."/>
        </authorList>
    </citation>
    <scope>NUCLEOTIDE SEQUENCE</scope>
    <source>
        <strain evidence="2">TK_41</strain>
    </source>
</reference>
<dbReference type="PANTHER" id="PTHR22794:SF2">
    <property type="entry name" value="THAP DOMAIN-CONTAINING PROTEIN 11"/>
    <property type="match status" value="1"/>
</dbReference>
<sequence length="596" mass="63612">MPSASPSPIKRPSLTERTSSTHSLSSSGKQQTIHKAHRQHTVTRHNRNLSHGKGLSKLGRISSTNNVNADNPKTHQRKKSGGTTPPHSPRGPLVKRNSSHVALAKNTSFGNLRKNHSATALPRNVSHGALKKIGLAPAAKDKSKEAKDGVFQLGDRSSDDEEEGEWEDSTTQSPELTRNNSKTSTPARAHTPNGDQAPEGHPAKEISRAQRTSSPPPPSLKNKNRSAPDLKGEQAVSQAQNLPDPALLQQSRRSSRAPPAMSTVSAHVGPNQIVRSDSSRSFTHISHADATSSNATPGSGGKPTPMTSSSASGPVMGSSSVEGGVSRFLPTDTPAGSFHQGLVDDSDEDSPSNFLSNYKPQPSESPEKTKTLHKARISQMQSRTQQKLDLQKREISRAGAATPTTPLAPGMGVPLASATSLHGRAASRNRNRSLAGEIKAVKQDYESAVKQLMVVRRFRSPMVESLNRLKDKSTLPQDIGSVAAGGAASKSRPQSRRGPNAPTVNGNTRAGISRSFEEQRSSPLASRSNSRGRGGRGVHFQRQSSHDDIEVTPSQPDGSPDGAQDDEQFGLSPEEALVRRIWGSREVYESGEHGQG</sequence>
<protein>
    <submittedName>
        <fullName evidence="2">Uncharacterized protein</fullName>
    </submittedName>
</protein>
<dbReference type="EMBL" id="JAPDRK010000012">
    <property type="protein sequence ID" value="KAJ9607189.1"/>
    <property type="molecule type" value="Genomic_DNA"/>
</dbReference>
<feature type="compositionally biased region" description="Polar residues" evidence="1">
    <location>
        <begin position="351"/>
        <end position="364"/>
    </location>
</feature>
<organism evidence="2 3">
    <name type="scientific">Cladophialophora chaetospira</name>
    <dbReference type="NCBI Taxonomy" id="386627"/>
    <lineage>
        <taxon>Eukaryota</taxon>
        <taxon>Fungi</taxon>
        <taxon>Dikarya</taxon>
        <taxon>Ascomycota</taxon>
        <taxon>Pezizomycotina</taxon>
        <taxon>Eurotiomycetes</taxon>
        <taxon>Chaetothyriomycetidae</taxon>
        <taxon>Chaetothyriales</taxon>
        <taxon>Herpotrichiellaceae</taxon>
        <taxon>Cladophialophora</taxon>
    </lineage>
</organism>
<evidence type="ECO:0000256" key="1">
    <source>
        <dbReference type="SAM" id="MobiDB-lite"/>
    </source>
</evidence>
<feature type="compositionally biased region" description="Acidic residues" evidence="1">
    <location>
        <begin position="158"/>
        <end position="168"/>
    </location>
</feature>
<feature type="compositionally biased region" description="Polar residues" evidence="1">
    <location>
        <begin position="61"/>
        <end position="71"/>
    </location>
</feature>
<proteinExistence type="predicted"/>
<dbReference type="AlphaFoldDB" id="A0AA38X5I7"/>
<feature type="compositionally biased region" description="Polar residues" evidence="1">
    <location>
        <begin position="170"/>
        <end position="186"/>
    </location>
</feature>
<name>A0AA38X5I7_9EURO</name>
<feature type="compositionally biased region" description="Low complexity" evidence="1">
    <location>
        <begin position="245"/>
        <end position="260"/>
    </location>
</feature>
<evidence type="ECO:0000313" key="2">
    <source>
        <dbReference type="EMBL" id="KAJ9607189.1"/>
    </source>
</evidence>
<comment type="caution">
    <text evidence="2">The sequence shown here is derived from an EMBL/GenBank/DDBJ whole genome shotgun (WGS) entry which is preliminary data.</text>
</comment>
<feature type="compositionally biased region" description="Basic and acidic residues" evidence="1">
    <location>
        <begin position="139"/>
        <end position="148"/>
    </location>
</feature>
<accession>A0AA38X5I7</accession>
<feature type="region of interest" description="Disordered" evidence="1">
    <location>
        <begin position="1"/>
        <end position="432"/>
    </location>
</feature>
<dbReference type="PANTHER" id="PTHR22794">
    <property type="entry name" value="THAP DOMAIN PROTEIN 11"/>
    <property type="match status" value="1"/>
</dbReference>
<gene>
    <name evidence="2" type="ORF">H2200_008261</name>
</gene>
<feature type="compositionally biased region" description="Low complexity" evidence="1">
    <location>
        <begin position="15"/>
        <end position="27"/>
    </location>
</feature>
<dbReference type="GO" id="GO:0000329">
    <property type="term" value="C:fungal-type vacuole membrane"/>
    <property type="evidence" value="ECO:0007669"/>
    <property type="project" value="TreeGrafter"/>
</dbReference>
<feature type="compositionally biased region" description="Low complexity" evidence="1">
    <location>
        <begin position="398"/>
        <end position="412"/>
    </location>
</feature>
<keyword evidence="3" id="KW-1185">Reference proteome</keyword>
<feature type="compositionally biased region" description="Polar residues" evidence="1">
    <location>
        <begin position="378"/>
        <end position="388"/>
    </location>
</feature>